<dbReference type="OrthoDB" id="9792681at2"/>
<proteinExistence type="predicted"/>
<keyword evidence="1" id="KW-0472">Membrane</keyword>
<dbReference type="KEGG" id="tbe:Trebr_1385"/>
<evidence type="ECO:0000313" key="3">
    <source>
        <dbReference type="Proteomes" id="UP000006546"/>
    </source>
</evidence>
<sequence length="159" mass="17518">MWSSALEQIQSLFKNSVFLACIFSWFSAQFIKTVIKLFTGKISSLRELFELLLWRTGGMPSSHSALMCTLCTSIGFRSGIDSDIFILSFCFALVVIRDAVGVRRASGIQARVLNELGTSLCEKEILKFKPVKEVQGHKPAEVFIGCFLGVAIGIAFAVL</sequence>
<keyword evidence="1" id="KW-1133">Transmembrane helix</keyword>
<evidence type="ECO:0000313" key="2">
    <source>
        <dbReference type="EMBL" id="AEE16809.1"/>
    </source>
</evidence>
<organism evidence="2 3">
    <name type="scientific">Treponema brennaborense (strain DSM 12168 / CIP 105900 / DD5/3)</name>
    <dbReference type="NCBI Taxonomy" id="906968"/>
    <lineage>
        <taxon>Bacteria</taxon>
        <taxon>Pseudomonadati</taxon>
        <taxon>Spirochaetota</taxon>
        <taxon>Spirochaetia</taxon>
        <taxon>Spirochaetales</taxon>
        <taxon>Treponemataceae</taxon>
        <taxon>Treponema</taxon>
    </lineage>
</organism>
<dbReference type="HOGENOM" id="CLU_073969_1_1_12"/>
<dbReference type="RefSeq" id="WP_013758514.1">
    <property type="nucleotide sequence ID" value="NC_015500.1"/>
</dbReference>
<dbReference type="eggNOG" id="COG1963">
    <property type="taxonomic scope" value="Bacteria"/>
</dbReference>
<dbReference type="AlphaFoldDB" id="F4LN44"/>
<feature type="transmembrane region" description="Helical" evidence="1">
    <location>
        <begin position="140"/>
        <end position="158"/>
    </location>
</feature>
<dbReference type="EMBL" id="CP002696">
    <property type="protein sequence ID" value="AEE16809.1"/>
    <property type="molecule type" value="Genomic_DNA"/>
</dbReference>
<dbReference type="Pfam" id="PF02681">
    <property type="entry name" value="DUF212"/>
    <property type="match status" value="1"/>
</dbReference>
<accession>F4LN44</accession>
<protein>
    <submittedName>
        <fullName evidence="2">Acid phosphatase/vanadium-dependent haloperoxidase related protein</fullName>
    </submittedName>
</protein>
<keyword evidence="3" id="KW-1185">Reference proteome</keyword>
<dbReference type="STRING" id="906968.Trebr_1385"/>
<name>F4LN44_TREBD</name>
<evidence type="ECO:0000256" key="1">
    <source>
        <dbReference type="SAM" id="Phobius"/>
    </source>
</evidence>
<dbReference type="PANTHER" id="PTHR31446:SF29">
    <property type="entry name" value="ACID PHOSPHATASE_VANADIUM-DEPENDENT HALOPEROXIDASE-RELATED PROTEIN"/>
    <property type="match status" value="1"/>
</dbReference>
<feature type="transmembrane region" description="Helical" evidence="1">
    <location>
        <begin position="12"/>
        <end position="31"/>
    </location>
</feature>
<dbReference type="Proteomes" id="UP000006546">
    <property type="component" value="Chromosome"/>
</dbReference>
<dbReference type="InterPro" id="IPR003832">
    <property type="entry name" value="DUF212"/>
</dbReference>
<feature type="transmembrane region" description="Helical" evidence="1">
    <location>
        <begin position="82"/>
        <end position="100"/>
    </location>
</feature>
<reference evidence="3" key="1">
    <citation type="submission" date="2011-04" db="EMBL/GenBank/DDBJ databases">
        <title>The complete genome of Treponema brennaborense DSM 12168.</title>
        <authorList>
            <person name="Lucas S."/>
            <person name="Han J."/>
            <person name="Lapidus A."/>
            <person name="Bruce D."/>
            <person name="Goodwin L."/>
            <person name="Pitluck S."/>
            <person name="Peters L."/>
            <person name="Kyrpides N."/>
            <person name="Mavromatis K."/>
            <person name="Ivanova N."/>
            <person name="Mikhailova N."/>
            <person name="Pagani I."/>
            <person name="Teshima H."/>
            <person name="Detter J.C."/>
            <person name="Tapia R."/>
            <person name="Han C."/>
            <person name="Land M."/>
            <person name="Hauser L."/>
            <person name="Markowitz V."/>
            <person name="Cheng J.-F."/>
            <person name="Hugenholtz P."/>
            <person name="Woyke T."/>
            <person name="Wu D."/>
            <person name="Gronow S."/>
            <person name="Wellnitz S."/>
            <person name="Brambilla E."/>
            <person name="Klenk H.-P."/>
            <person name="Eisen J.A."/>
        </authorList>
    </citation>
    <scope>NUCLEOTIDE SEQUENCE [LARGE SCALE GENOMIC DNA]</scope>
    <source>
        <strain evidence="3">DSM 12168 / CIP 105900 / DD5/3</strain>
    </source>
</reference>
<keyword evidence="1" id="KW-0812">Transmembrane</keyword>
<dbReference type="PANTHER" id="PTHR31446">
    <property type="entry name" value="ACID PHOSPHATASE/VANADIUM-DEPENDENT HALOPEROXIDASE-RELATED PROTEIN"/>
    <property type="match status" value="1"/>
</dbReference>
<gene>
    <name evidence="2" type="ordered locus">Trebr_1385</name>
</gene>